<proteinExistence type="predicted"/>
<dbReference type="PROSITE" id="PS50240">
    <property type="entry name" value="TRYPSIN_DOM"/>
    <property type="match status" value="1"/>
</dbReference>
<evidence type="ECO:0000256" key="1">
    <source>
        <dbReference type="ARBA" id="ARBA00001656"/>
    </source>
</evidence>
<dbReference type="PROSITE" id="PS00135">
    <property type="entry name" value="TRYPSIN_SER"/>
    <property type="match status" value="1"/>
</dbReference>
<keyword evidence="6 8" id="KW-0720">Serine protease</keyword>
<evidence type="ECO:0000256" key="2">
    <source>
        <dbReference type="ARBA" id="ARBA00012050"/>
    </source>
</evidence>
<dbReference type="Gene3D" id="2.40.10.10">
    <property type="entry name" value="Trypsin-like serine proteases"/>
    <property type="match status" value="2"/>
</dbReference>
<sequence length="432" mass="49077">MARLSLKLEVIFLIFFSFIYLIFSETCKTCDCGKRPLIENIQLGSRIIGGVNAQPGAWPWIVSIQYSRGTNYIHFCGGTILNRQWVVTAAHCFNHFKEKFHNLRLVFGAHQLSQLGPHTQIRKIKKLVVHEEYSGEGKQMYDMALIHLNETITFSDYIQPACFPSKSINVEHMTTCQVAGWGVLSETSKEPSDILQEAGVTLVPKALCNSTEWYNGKIEEYNHCAGHKQGKIDSCQGDSGGPLMCRTKSNDFAVVGVTSWGSGCARKQRPGIYSSTQYFTEWINRKLYKGVKKRSKRSVLKKILFQHDLATPSINMKVNTEYPHNTKNKLKIYLLDTFKPKADTQLPRDENRPLIKPSAFLVSSVQQPNAPISVPYNQITTNSKSVQYVQDKPTPEQDERKLIQSLWHHLKEIYGWITAVFVSEPPKDTTEN</sequence>
<dbReference type="EC" id="3.4.21.10" evidence="2"/>
<dbReference type="InterPro" id="IPR033116">
    <property type="entry name" value="TRYPSIN_SER"/>
</dbReference>
<comment type="catalytic activity">
    <reaction evidence="1">
        <text>Preferential cleavage: Arg-|-Xaa, Lys-|-Xaa.</text>
        <dbReference type="EC" id="3.4.21.10"/>
    </reaction>
</comment>
<evidence type="ECO:0000256" key="5">
    <source>
        <dbReference type="ARBA" id="ARBA00022801"/>
    </source>
</evidence>
<feature type="signal peptide" evidence="9">
    <location>
        <begin position="1"/>
        <end position="24"/>
    </location>
</feature>
<dbReference type="OMA" id="TEWINTK"/>
<dbReference type="SMART" id="SM00020">
    <property type="entry name" value="Tryp_SPc"/>
    <property type="match status" value="1"/>
</dbReference>
<evidence type="ECO:0000256" key="7">
    <source>
        <dbReference type="ARBA" id="ARBA00023157"/>
    </source>
</evidence>
<feature type="domain" description="Peptidase S1" evidence="10">
    <location>
        <begin position="47"/>
        <end position="288"/>
    </location>
</feature>
<dbReference type="AlphaFoldDB" id="A0A974E032"/>
<protein>
    <recommendedName>
        <fullName evidence="3">Acrosin</fullName>
        <ecNumber evidence="2">3.4.21.10</ecNumber>
    </recommendedName>
</protein>
<dbReference type="SUPFAM" id="SSF50494">
    <property type="entry name" value="Trypsin-like serine proteases"/>
    <property type="match status" value="1"/>
</dbReference>
<accession>A0A974E032</accession>
<dbReference type="InterPro" id="IPR043504">
    <property type="entry name" value="Peptidase_S1_PA_chymotrypsin"/>
</dbReference>
<dbReference type="PRINTS" id="PR00722">
    <property type="entry name" value="CHYMOTRYPSIN"/>
</dbReference>
<dbReference type="Proteomes" id="UP000694892">
    <property type="component" value="Chromosome 1L"/>
</dbReference>
<evidence type="ECO:0000313" key="11">
    <source>
        <dbReference type="EMBL" id="OCU01084.1"/>
    </source>
</evidence>
<keyword evidence="9" id="KW-0732">Signal</keyword>
<dbReference type="PANTHER" id="PTHR24252">
    <property type="entry name" value="ACROSIN-RELATED"/>
    <property type="match status" value="1"/>
</dbReference>
<dbReference type="GO" id="GO:0004252">
    <property type="term" value="F:serine-type endopeptidase activity"/>
    <property type="evidence" value="ECO:0007669"/>
    <property type="project" value="InterPro"/>
</dbReference>
<dbReference type="PANTHER" id="PTHR24252:SF8">
    <property type="entry name" value="ACROSIN"/>
    <property type="match status" value="1"/>
</dbReference>
<reference evidence="12" key="1">
    <citation type="journal article" date="2016" name="Nature">
        <title>Genome evolution in the allotetraploid frog Xenopus laevis.</title>
        <authorList>
            <person name="Session A.M."/>
            <person name="Uno Y."/>
            <person name="Kwon T."/>
            <person name="Chapman J.A."/>
            <person name="Toyoda A."/>
            <person name="Takahashi S."/>
            <person name="Fukui A."/>
            <person name="Hikosaka A."/>
            <person name="Suzuki A."/>
            <person name="Kondo M."/>
            <person name="van Heeringen S.J."/>
            <person name="Quigley I."/>
            <person name="Heinz S."/>
            <person name="Ogino H."/>
            <person name="Ochi H."/>
            <person name="Hellsten U."/>
            <person name="Lyons J.B."/>
            <person name="Simakov O."/>
            <person name="Putnam N."/>
            <person name="Stites J."/>
            <person name="Kuroki Y."/>
            <person name="Tanaka T."/>
            <person name="Michiue T."/>
            <person name="Watanabe M."/>
            <person name="Bogdanovic O."/>
            <person name="Lister R."/>
            <person name="Georgiou G."/>
            <person name="Paranjpe S.S."/>
            <person name="van Kruijsbergen I."/>
            <person name="Shu S."/>
            <person name="Carlson J."/>
            <person name="Kinoshita T."/>
            <person name="Ohta Y."/>
            <person name="Mawaribuchi S."/>
            <person name="Jenkins J."/>
            <person name="Grimwood J."/>
            <person name="Schmutz J."/>
            <person name="Mitros T."/>
            <person name="Mozaffari S.V."/>
            <person name="Suzuki Y."/>
            <person name="Haramoto Y."/>
            <person name="Yamamoto T.S."/>
            <person name="Takagi C."/>
            <person name="Heald R."/>
            <person name="Miller K."/>
            <person name="Haudenschild C."/>
            <person name="Kitzman J."/>
            <person name="Nakayama T."/>
            <person name="Izutsu Y."/>
            <person name="Robert J."/>
            <person name="Fortriede J."/>
            <person name="Burns K."/>
            <person name="Lotay V."/>
            <person name="Karimi K."/>
            <person name="Yasuoka Y."/>
            <person name="Dichmann D.S."/>
            <person name="Flajnik M.F."/>
            <person name="Houston D.W."/>
            <person name="Shendure J."/>
            <person name="DuPasquier L."/>
            <person name="Vize P.D."/>
            <person name="Zorn A.M."/>
            <person name="Ito M."/>
            <person name="Marcotte E.M."/>
            <person name="Wallingford J.B."/>
            <person name="Ito Y."/>
            <person name="Asashima M."/>
            <person name="Ueno N."/>
            <person name="Matsuda Y."/>
            <person name="Veenstra G.J."/>
            <person name="Fujiyama A."/>
            <person name="Harland R.M."/>
            <person name="Taira M."/>
            <person name="Rokhsar D.S."/>
        </authorList>
    </citation>
    <scope>NUCLEOTIDE SEQUENCE [LARGE SCALE GENOMIC DNA]</scope>
    <source>
        <strain evidence="12">J</strain>
    </source>
</reference>
<keyword evidence="7" id="KW-1015">Disulfide bond</keyword>
<dbReference type="InterPro" id="IPR001254">
    <property type="entry name" value="Trypsin_dom"/>
</dbReference>
<evidence type="ECO:0000259" key="10">
    <source>
        <dbReference type="PROSITE" id="PS50240"/>
    </source>
</evidence>
<dbReference type="GO" id="GO:0006508">
    <property type="term" value="P:proteolysis"/>
    <property type="evidence" value="ECO:0007669"/>
    <property type="project" value="UniProtKB-KW"/>
</dbReference>
<evidence type="ECO:0000256" key="3">
    <source>
        <dbReference type="ARBA" id="ARBA00017161"/>
    </source>
</evidence>
<dbReference type="InterPro" id="IPR018114">
    <property type="entry name" value="TRYPSIN_HIS"/>
</dbReference>
<dbReference type="PROSITE" id="PS00134">
    <property type="entry name" value="TRYPSIN_HIS"/>
    <property type="match status" value="1"/>
</dbReference>
<gene>
    <name evidence="11" type="ORF">XELAEV_18006867mg</name>
</gene>
<dbReference type="Pfam" id="PF00089">
    <property type="entry name" value="Trypsin"/>
    <property type="match status" value="1"/>
</dbReference>
<evidence type="ECO:0000313" key="12">
    <source>
        <dbReference type="Proteomes" id="UP000694892"/>
    </source>
</evidence>
<dbReference type="InterPro" id="IPR001314">
    <property type="entry name" value="Peptidase_S1A"/>
</dbReference>
<evidence type="ECO:0000256" key="6">
    <source>
        <dbReference type="ARBA" id="ARBA00022825"/>
    </source>
</evidence>
<dbReference type="CDD" id="cd00190">
    <property type="entry name" value="Tryp_SPc"/>
    <property type="match status" value="1"/>
</dbReference>
<feature type="chain" id="PRO_5037914972" description="Acrosin" evidence="9">
    <location>
        <begin position="25"/>
        <end position="432"/>
    </location>
</feature>
<evidence type="ECO:0000256" key="8">
    <source>
        <dbReference type="RuleBase" id="RU363034"/>
    </source>
</evidence>
<name>A0A974E032_XENLA</name>
<dbReference type="GO" id="GO:0007340">
    <property type="term" value="P:acrosome reaction"/>
    <property type="evidence" value="ECO:0007669"/>
    <property type="project" value="TreeGrafter"/>
</dbReference>
<evidence type="ECO:0000256" key="9">
    <source>
        <dbReference type="SAM" id="SignalP"/>
    </source>
</evidence>
<keyword evidence="5 8" id="KW-0378">Hydrolase</keyword>
<organism evidence="11 12">
    <name type="scientific">Xenopus laevis</name>
    <name type="common">African clawed frog</name>
    <dbReference type="NCBI Taxonomy" id="8355"/>
    <lineage>
        <taxon>Eukaryota</taxon>
        <taxon>Metazoa</taxon>
        <taxon>Chordata</taxon>
        <taxon>Craniata</taxon>
        <taxon>Vertebrata</taxon>
        <taxon>Euteleostomi</taxon>
        <taxon>Amphibia</taxon>
        <taxon>Batrachia</taxon>
        <taxon>Anura</taxon>
        <taxon>Pipoidea</taxon>
        <taxon>Pipidae</taxon>
        <taxon>Xenopodinae</taxon>
        <taxon>Xenopus</taxon>
        <taxon>Xenopus</taxon>
    </lineage>
</organism>
<keyword evidence="4 8" id="KW-0645">Protease</keyword>
<evidence type="ECO:0000256" key="4">
    <source>
        <dbReference type="ARBA" id="ARBA00022670"/>
    </source>
</evidence>
<dbReference type="InterPro" id="IPR009003">
    <property type="entry name" value="Peptidase_S1_PA"/>
</dbReference>
<dbReference type="FunFam" id="2.40.10.10:FF:000003">
    <property type="entry name" value="Transmembrane serine protease 3"/>
    <property type="match status" value="1"/>
</dbReference>
<dbReference type="EMBL" id="CM004466">
    <property type="protein sequence ID" value="OCU01084.1"/>
    <property type="molecule type" value="Genomic_DNA"/>
</dbReference>